<evidence type="ECO:0000313" key="8">
    <source>
        <dbReference type="EMBL" id="ACF12485.1"/>
    </source>
</evidence>
<dbReference type="NCBIfam" id="TIGR00848">
    <property type="entry name" value="fruA"/>
    <property type="match status" value="1"/>
</dbReference>
<dbReference type="FunFam" id="3.40.930.10:FF:000009">
    <property type="entry name" value="PTS system, fructose specific IIABC component"/>
    <property type="match status" value="1"/>
</dbReference>
<dbReference type="Pfam" id="PF00359">
    <property type="entry name" value="PTS_EIIA_2"/>
    <property type="match status" value="1"/>
</dbReference>
<keyword evidence="9" id="KW-1185">Reference proteome</keyword>
<dbReference type="AlphaFoldDB" id="B3QS94"/>
<dbReference type="HOGENOM" id="CLU_072531_5_0_10"/>
<dbReference type="InterPro" id="IPR004715">
    <property type="entry name" value="PTS_IIA_fruc"/>
</dbReference>
<reference evidence="8 9" key="1">
    <citation type="submission" date="2008-06" db="EMBL/GenBank/DDBJ databases">
        <title>Complete sequence of Chloroherpeton thalassium ATCC 35110.</title>
        <authorList>
            <consortium name="US DOE Joint Genome Institute"/>
            <person name="Lucas S."/>
            <person name="Copeland A."/>
            <person name="Lapidus A."/>
            <person name="Glavina del Rio T."/>
            <person name="Dalin E."/>
            <person name="Tice H."/>
            <person name="Bruce D."/>
            <person name="Goodwin L."/>
            <person name="Pitluck S."/>
            <person name="Schmutz J."/>
            <person name="Larimer F."/>
            <person name="Land M."/>
            <person name="Hauser L."/>
            <person name="Kyrpides N."/>
            <person name="Mikhailova N."/>
            <person name="Liu Z."/>
            <person name="Li T."/>
            <person name="Zhao F."/>
            <person name="Overmann J."/>
            <person name="Bryant D.A."/>
            <person name="Richardson P."/>
        </authorList>
    </citation>
    <scope>NUCLEOTIDE SEQUENCE [LARGE SCALE GENOMIC DNA]</scope>
    <source>
        <strain evidence="9">ATCC 35110 / GB-78</strain>
    </source>
</reference>
<keyword evidence="5" id="KW-0808">Transferase</keyword>
<evidence type="ECO:0000256" key="2">
    <source>
        <dbReference type="ARBA" id="ARBA00022448"/>
    </source>
</evidence>
<dbReference type="PROSITE" id="PS00372">
    <property type="entry name" value="PTS_EIIA_TYPE_2_HIS"/>
    <property type="match status" value="1"/>
</dbReference>
<evidence type="ECO:0000313" key="9">
    <source>
        <dbReference type="Proteomes" id="UP000001208"/>
    </source>
</evidence>
<dbReference type="PROSITE" id="PS51094">
    <property type="entry name" value="PTS_EIIA_TYPE_2"/>
    <property type="match status" value="1"/>
</dbReference>
<feature type="domain" description="PTS EIIA type-2" evidence="7">
    <location>
        <begin position="18"/>
        <end position="162"/>
    </location>
</feature>
<dbReference type="GO" id="GO:0009401">
    <property type="term" value="P:phosphoenolpyruvate-dependent sugar phosphotransferase system"/>
    <property type="evidence" value="ECO:0007669"/>
    <property type="project" value="UniProtKB-KW"/>
</dbReference>
<gene>
    <name evidence="8" type="ordered locus">Ctha_0013</name>
</gene>
<keyword evidence="4" id="KW-0762">Sugar transport</keyword>
<dbReference type="InterPro" id="IPR051541">
    <property type="entry name" value="PTS_SugarTrans_NitroReg"/>
</dbReference>
<dbReference type="InterPro" id="IPR002178">
    <property type="entry name" value="PTS_EIIA_type-2_dom"/>
</dbReference>
<accession>B3QS94</accession>
<evidence type="ECO:0000256" key="5">
    <source>
        <dbReference type="ARBA" id="ARBA00022679"/>
    </source>
</evidence>
<evidence type="ECO:0000259" key="7">
    <source>
        <dbReference type="PROSITE" id="PS51094"/>
    </source>
</evidence>
<dbReference type="GO" id="GO:0030295">
    <property type="term" value="F:protein kinase activator activity"/>
    <property type="evidence" value="ECO:0007669"/>
    <property type="project" value="TreeGrafter"/>
</dbReference>
<proteinExistence type="predicted"/>
<dbReference type="eggNOG" id="COG1762">
    <property type="taxonomic scope" value="Bacteria"/>
</dbReference>
<dbReference type="GO" id="GO:0016020">
    <property type="term" value="C:membrane"/>
    <property type="evidence" value="ECO:0007669"/>
    <property type="project" value="InterPro"/>
</dbReference>
<protein>
    <submittedName>
        <fullName evidence="8">Putative PTS IIA-like nitrogen-regulatory protein PtsN</fullName>
    </submittedName>
</protein>
<sequence>MSVNFLNFNLHFTMKLSDLLSKEYILLGLDINTKEGVIEKMLSLVSNHPNLVDNEKLREDVLKREEEMSTGIGKNIALPHAKTEAVTQPILAFALLKKAVEFDAIDSQPVRFVFLLATPEQMLAQHLKLLSRISRVASKEEIRNRLLETKDPASVLSVFIEEEKAFPEI</sequence>
<dbReference type="CDD" id="cd00211">
    <property type="entry name" value="PTS_IIA_fru"/>
    <property type="match status" value="1"/>
</dbReference>
<evidence type="ECO:0000256" key="6">
    <source>
        <dbReference type="ARBA" id="ARBA00022683"/>
    </source>
</evidence>
<dbReference type="Gene3D" id="3.40.930.10">
    <property type="entry name" value="Mannitol-specific EII, Chain A"/>
    <property type="match status" value="1"/>
</dbReference>
<dbReference type="PANTHER" id="PTHR47738">
    <property type="entry name" value="PTS SYSTEM FRUCTOSE-LIKE EIIA COMPONENT-RELATED"/>
    <property type="match status" value="1"/>
</dbReference>
<dbReference type="SUPFAM" id="SSF55804">
    <property type="entry name" value="Phoshotransferase/anion transport protein"/>
    <property type="match status" value="1"/>
</dbReference>
<dbReference type="GO" id="GO:0008982">
    <property type="term" value="F:protein-N(PI)-phosphohistidine-sugar phosphotransferase activity"/>
    <property type="evidence" value="ECO:0007669"/>
    <property type="project" value="InterPro"/>
</dbReference>
<dbReference type="PANTHER" id="PTHR47738:SF1">
    <property type="entry name" value="NITROGEN REGULATORY PROTEIN"/>
    <property type="match status" value="1"/>
</dbReference>
<dbReference type="GO" id="GO:0005737">
    <property type="term" value="C:cytoplasm"/>
    <property type="evidence" value="ECO:0007669"/>
    <property type="project" value="UniProtKB-SubCell"/>
</dbReference>
<keyword evidence="3" id="KW-0597">Phosphoprotein</keyword>
<dbReference type="EMBL" id="CP001100">
    <property type="protein sequence ID" value="ACF12485.1"/>
    <property type="molecule type" value="Genomic_DNA"/>
</dbReference>
<evidence type="ECO:0000256" key="4">
    <source>
        <dbReference type="ARBA" id="ARBA00022597"/>
    </source>
</evidence>
<dbReference type="Proteomes" id="UP000001208">
    <property type="component" value="Chromosome"/>
</dbReference>
<dbReference type="KEGG" id="cts:Ctha_0013"/>
<dbReference type="STRING" id="517418.Ctha_0013"/>
<name>B3QS94_CHLT3</name>
<keyword evidence="2" id="KW-0813">Transport</keyword>
<comment type="subcellular location">
    <subcellularLocation>
        <location evidence="1">Cytoplasm</location>
    </subcellularLocation>
</comment>
<evidence type="ECO:0000256" key="3">
    <source>
        <dbReference type="ARBA" id="ARBA00022553"/>
    </source>
</evidence>
<organism evidence="8 9">
    <name type="scientific">Chloroherpeton thalassium (strain ATCC 35110 / GB-78)</name>
    <dbReference type="NCBI Taxonomy" id="517418"/>
    <lineage>
        <taxon>Bacteria</taxon>
        <taxon>Pseudomonadati</taxon>
        <taxon>Chlorobiota</taxon>
        <taxon>Chlorobiia</taxon>
        <taxon>Chlorobiales</taxon>
        <taxon>Chloroherpetonaceae</taxon>
        <taxon>Chloroherpeton</taxon>
    </lineage>
</organism>
<evidence type="ECO:0000256" key="1">
    <source>
        <dbReference type="ARBA" id="ARBA00004496"/>
    </source>
</evidence>
<dbReference type="InterPro" id="IPR016152">
    <property type="entry name" value="PTrfase/Anion_transptr"/>
</dbReference>
<keyword evidence="6" id="KW-0598">Phosphotransferase system</keyword>